<sequence length="450" mass="46086">MRLRAVPAARAGRSVAGPTGGGAVGRAVLGRVTPVGALGVVAAGAAVGALAAVTRRARRARGRGVVIASRLYAPEPAAAALRLRSLARSLARRGEPVTVLTSLPPGLRAPADPGVAVRSAPALRDDTGYIRGYASYLSFDLPLVARLLAAPRPRLVLAEPPPTTGAAVRAVCALRGLPYAYYAADVWSDAAGSTGAPGWVVGALRVVESAVLGGAAHVLAVSQGVGERVTELGARRVTVVPNGIDTETFTSSGPTAPAAPRAPYFLYAGTASEWQGAGVFIEALRLVHAERPDVELVYLGQGSDWDHLEALADADPRICLRATVPAEEAAAWQRGAVGSVVSIRPGLGYDFAYPTKIFAALACGTPVVYAGPGPARADIPAAGLGRACDLDPAQVAAAMLEVLAEREAAEAAGPEVLEAARARLRDWVLAERSMGAATDRAAQVLLKDLG</sequence>
<dbReference type="Pfam" id="PF13692">
    <property type="entry name" value="Glyco_trans_1_4"/>
    <property type="match status" value="1"/>
</dbReference>
<dbReference type="KEGG" id="ahw:NCTC11636_02347"/>
<evidence type="ECO:0000256" key="3">
    <source>
        <dbReference type="SAM" id="Phobius"/>
    </source>
</evidence>
<evidence type="ECO:0000313" key="5">
    <source>
        <dbReference type="EMBL" id="VEG29875.1"/>
    </source>
</evidence>
<gene>
    <name evidence="5" type="ORF">NCTC11636_02347</name>
</gene>
<dbReference type="Proteomes" id="UP000266895">
    <property type="component" value="Chromosome"/>
</dbReference>
<organism evidence="5 6">
    <name type="scientific">Actinomyces howellii</name>
    <dbReference type="NCBI Taxonomy" id="52771"/>
    <lineage>
        <taxon>Bacteria</taxon>
        <taxon>Bacillati</taxon>
        <taxon>Actinomycetota</taxon>
        <taxon>Actinomycetes</taxon>
        <taxon>Actinomycetales</taxon>
        <taxon>Actinomycetaceae</taxon>
        <taxon>Actinomyces</taxon>
    </lineage>
</organism>
<keyword evidence="3" id="KW-1133">Transmembrane helix</keyword>
<name>A0A3S4RY51_9ACTO</name>
<keyword evidence="2 5" id="KW-0808">Transferase</keyword>
<evidence type="ECO:0000256" key="2">
    <source>
        <dbReference type="ARBA" id="ARBA00022679"/>
    </source>
</evidence>
<feature type="domain" description="Glycosyltransferase subfamily 4-like N-terminal" evidence="4">
    <location>
        <begin position="80"/>
        <end position="243"/>
    </location>
</feature>
<dbReference type="Gene3D" id="3.40.50.2000">
    <property type="entry name" value="Glycogen Phosphorylase B"/>
    <property type="match status" value="2"/>
</dbReference>
<keyword evidence="1" id="KW-0328">Glycosyltransferase</keyword>
<keyword evidence="3" id="KW-0472">Membrane</keyword>
<evidence type="ECO:0000313" key="6">
    <source>
        <dbReference type="Proteomes" id="UP000266895"/>
    </source>
</evidence>
<dbReference type="Pfam" id="PF13579">
    <property type="entry name" value="Glyco_trans_4_4"/>
    <property type="match status" value="1"/>
</dbReference>
<dbReference type="SUPFAM" id="SSF53756">
    <property type="entry name" value="UDP-Glycosyltransferase/glycogen phosphorylase"/>
    <property type="match status" value="1"/>
</dbReference>
<proteinExistence type="predicted"/>
<dbReference type="PANTHER" id="PTHR12526">
    <property type="entry name" value="GLYCOSYLTRANSFERASE"/>
    <property type="match status" value="1"/>
</dbReference>
<protein>
    <submittedName>
        <fullName evidence="5">Putative glycosyl transferase</fullName>
    </submittedName>
</protein>
<dbReference type="EMBL" id="LR134350">
    <property type="protein sequence ID" value="VEG29875.1"/>
    <property type="molecule type" value="Genomic_DNA"/>
</dbReference>
<keyword evidence="3" id="KW-0812">Transmembrane</keyword>
<evidence type="ECO:0000256" key="1">
    <source>
        <dbReference type="ARBA" id="ARBA00022676"/>
    </source>
</evidence>
<dbReference type="InterPro" id="IPR028098">
    <property type="entry name" value="Glyco_trans_4-like_N"/>
</dbReference>
<dbReference type="GO" id="GO:0016757">
    <property type="term" value="F:glycosyltransferase activity"/>
    <property type="evidence" value="ECO:0007669"/>
    <property type="project" value="UniProtKB-KW"/>
</dbReference>
<dbReference type="PANTHER" id="PTHR12526:SF635">
    <property type="entry name" value="GLYCOSYL TRANSFERASE GROUP 1"/>
    <property type="match status" value="1"/>
</dbReference>
<feature type="transmembrane region" description="Helical" evidence="3">
    <location>
        <begin position="35"/>
        <end position="53"/>
    </location>
</feature>
<keyword evidence="6" id="KW-1185">Reference proteome</keyword>
<dbReference type="CDD" id="cd03794">
    <property type="entry name" value="GT4_WbuB-like"/>
    <property type="match status" value="1"/>
</dbReference>
<reference evidence="5 6" key="1">
    <citation type="submission" date="2018-12" db="EMBL/GenBank/DDBJ databases">
        <authorList>
            <consortium name="Pathogen Informatics"/>
        </authorList>
    </citation>
    <scope>NUCLEOTIDE SEQUENCE [LARGE SCALE GENOMIC DNA]</scope>
    <source>
        <strain evidence="5 6">NCTC11636</strain>
    </source>
</reference>
<evidence type="ECO:0000259" key="4">
    <source>
        <dbReference type="Pfam" id="PF13579"/>
    </source>
</evidence>
<dbReference type="RefSeq" id="WP_232009757.1">
    <property type="nucleotide sequence ID" value="NZ_LR134350.1"/>
</dbReference>
<dbReference type="AlphaFoldDB" id="A0A3S4RY51"/>
<accession>A0A3S4RY51</accession>